<dbReference type="OrthoDB" id="756017at2759"/>
<accession>A0A2U1NRJ6</accession>
<name>A0A2U1NRJ6_ARTAN</name>
<evidence type="ECO:0000313" key="3">
    <source>
        <dbReference type="Proteomes" id="UP000245207"/>
    </source>
</evidence>
<organism evidence="2 3">
    <name type="scientific">Artemisia annua</name>
    <name type="common">Sweet wormwood</name>
    <dbReference type="NCBI Taxonomy" id="35608"/>
    <lineage>
        <taxon>Eukaryota</taxon>
        <taxon>Viridiplantae</taxon>
        <taxon>Streptophyta</taxon>
        <taxon>Embryophyta</taxon>
        <taxon>Tracheophyta</taxon>
        <taxon>Spermatophyta</taxon>
        <taxon>Magnoliopsida</taxon>
        <taxon>eudicotyledons</taxon>
        <taxon>Gunneridae</taxon>
        <taxon>Pentapetalae</taxon>
        <taxon>asterids</taxon>
        <taxon>campanulids</taxon>
        <taxon>Asterales</taxon>
        <taxon>Asteraceae</taxon>
        <taxon>Asteroideae</taxon>
        <taxon>Anthemideae</taxon>
        <taxon>Artemisiinae</taxon>
        <taxon>Artemisia</taxon>
    </lineage>
</organism>
<evidence type="ECO:0000313" key="2">
    <source>
        <dbReference type="EMBL" id="PWA76098.1"/>
    </source>
</evidence>
<feature type="compositionally biased region" description="Basic and acidic residues" evidence="1">
    <location>
        <begin position="156"/>
        <end position="165"/>
    </location>
</feature>
<dbReference type="AlphaFoldDB" id="A0A2U1NRJ6"/>
<sequence length="191" mass="20837">MYGRAIKFVTNKNVHQSAIRLKANPSYSFSSVSTHHNKKDSNFVDDIRKSASGLPSASTTGGDDRVNVVKTTTSTPLSDDHVNVVDTSTSPSTSAPSSAYDRHENDHHSSSFVADAAKQGVKKAMETGLDIGEMAKNTLDSVYNATRDTTHMVKEAVTGDDRKNNDVPPTDHFVDDLRKRADGYDLKNKHN</sequence>
<dbReference type="EMBL" id="PKPP01002315">
    <property type="protein sequence ID" value="PWA76098.1"/>
    <property type="molecule type" value="Genomic_DNA"/>
</dbReference>
<feature type="compositionally biased region" description="Basic and acidic residues" evidence="1">
    <location>
        <begin position="100"/>
        <end position="109"/>
    </location>
</feature>
<feature type="region of interest" description="Disordered" evidence="1">
    <location>
        <begin position="156"/>
        <end position="191"/>
    </location>
</feature>
<reference evidence="2 3" key="1">
    <citation type="journal article" date="2018" name="Mol. Plant">
        <title>The genome of Artemisia annua provides insight into the evolution of Asteraceae family and artemisinin biosynthesis.</title>
        <authorList>
            <person name="Shen Q."/>
            <person name="Zhang L."/>
            <person name="Liao Z."/>
            <person name="Wang S."/>
            <person name="Yan T."/>
            <person name="Shi P."/>
            <person name="Liu M."/>
            <person name="Fu X."/>
            <person name="Pan Q."/>
            <person name="Wang Y."/>
            <person name="Lv Z."/>
            <person name="Lu X."/>
            <person name="Zhang F."/>
            <person name="Jiang W."/>
            <person name="Ma Y."/>
            <person name="Chen M."/>
            <person name="Hao X."/>
            <person name="Li L."/>
            <person name="Tang Y."/>
            <person name="Lv G."/>
            <person name="Zhou Y."/>
            <person name="Sun X."/>
            <person name="Brodelius P.E."/>
            <person name="Rose J.K.C."/>
            <person name="Tang K."/>
        </authorList>
    </citation>
    <scope>NUCLEOTIDE SEQUENCE [LARGE SCALE GENOMIC DNA]</scope>
    <source>
        <strain evidence="3">cv. Huhao1</strain>
        <tissue evidence="2">Leaf</tissue>
    </source>
</reference>
<protein>
    <submittedName>
        <fullName evidence="2">Uncharacterized protein</fullName>
    </submittedName>
</protein>
<comment type="caution">
    <text evidence="2">The sequence shown here is derived from an EMBL/GenBank/DDBJ whole genome shotgun (WGS) entry which is preliminary data.</text>
</comment>
<feature type="region of interest" description="Disordered" evidence="1">
    <location>
        <begin position="49"/>
        <end position="109"/>
    </location>
</feature>
<evidence type="ECO:0000256" key="1">
    <source>
        <dbReference type="SAM" id="MobiDB-lite"/>
    </source>
</evidence>
<feature type="compositionally biased region" description="Low complexity" evidence="1">
    <location>
        <begin position="87"/>
        <end position="99"/>
    </location>
</feature>
<feature type="compositionally biased region" description="Basic and acidic residues" evidence="1">
    <location>
        <begin position="172"/>
        <end position="191"/>
    </location>
</feature>
<dbReference type="Proteomes" id="UP000245207">
    <property type="component" value="Unassembled WGS sequence"/>
</dbReference>
<keyword evidence="3" id="KW-1185">Reference proteome</keyword>
<gene>
    <name evidence="2" type="ORF">CTI12_AA220040</name>
</gene>
<proteinExistence type="predicted"/>